<comment type="caution">
    <text evidence="1">The sequence shown here is derived from an EMBL/GenBank/DDBJ whole genome shotgun (WGS) entry which is preliminary data.</text>
</comment>
<organism evidence="1 2">
    <name type="scientific">Allacma fusca</name>
    <dbReference type="NCBI Taxonomy" id="39272"/>
    <lineage>
        <taxon>Eukaryota</taxon>
        <taxon>Metazoa</taxon>
        <taxon>Ecdysozoa</taxon>
        <taxon>Arthropoda</taxon>
        <taxon>Hexapoda</taxon>
        <taxon>Collembola</taxon>
        <taxon>Symphypleona</taxon>
        <taxon>Sminthuridae</taxon>
        <taxon>Allacma</taxon>
    </lineage>
</organism>
<name>A0A8J2PCS1_9HEXA</name>
<accession>A0A8J2PCS1</accession>
<evidence type="ECO:0000313" key="2">
    <source>
        <dbReference type="Proteomes" id="UP000708208"/>
    </source>
</evidence>
<protein>
    <submittedName>
        <fullName evidence="1">Uncharacterized protein</fullName>
    </submittedName>
</protein>
<keyword evidence="2" id="KW-1185">Reference proteome</keyword>
<proteinExistence type="predicted"/>
<dbReference type="EMBL" id="CAJVCH010374608">
    <property type="protein sequence ID" value="CAG7816628.1"/>
    <property type="molecule type" value="Genomic_DNA"/>
</dbReference>
<feature type="non-terminal residue" evidence="1">
    <location>
        <position position="1"/>
    </location>
</feature>
<dbReference type="Proteomes" id="UP000708208">
    <property type="component" value="Unassembled WGS sequence"/>
</dbReference>
<sequence>RVENLGVFINNMATNKTLFDKFYQHFYKAIPEQREPSSTYRQKQILCGIVRPYVTDEKECDRVQTAVDGNVQSIPVYSNYYFID</sequence>
<dbReference type="AlphaFoldDB" id="A0A8J2PCS1"/>
<reference evidence="1" key="1">
    <citation type="submission" date="2021-06" db="EMBL/GenBank/DDBJ databases">
        <authorList>
            <person name="Hodson N. C."/>
            <person name="Mongue J. A."/>
            <person name="Jaron S. K."/>
        </authorList>
    </citation>
    <scope>NUCLEOTIDE SEQUENCE</scope>
</reference>
<evidence type="ECO:0000313" key="1">
    <source>
        <dbReference type="EMBL" id="CAG7816628.1"/>
    </source>
</evidence>
<gene>
    <name evidence="1" type="ORF">AFUS01_LOCUS27241</name>
</gene>